<dbReference type="RefSeq" id="WP_112570838.1">
    <property type="nucleotide sequence ID" value="NZ_CP043450.1"/>
</dbReference>
<sequence>MNKLFLIALTAIAISGCHSSTPKNYNKDSTVVADTNQKKDSTNNTASGFESLFDGKTTDGWHAYGKPAPGLAWKAEDGVLHLDASEKGDWQTKNGGDMVSNGEYENFDLKLEWKISKGGNSGILFHVKEDTTKYKYSYFTGPECQVVDNKENEDGKLIKHRAGDLYDLISISKEVVKPAGEWNQVEIVCNNSKLDFTINGEHVLSTTLWDDHWKKLVAGSKFKQWPDFGTFKTGHIILQDHGADVWYRNIQIKKL</sequence>
<dbReference type="EMBL" id="CP043450">
    <property type="protein sequence ID" value="QEM13828.1"/>
    <property type="molecule type" value="Genomic_DNA"/>
</dbReference>
<gene>
    <name evidence="2" type="ORF">DEO27_028690</name>
</gene>
<protein>
    <submittedName>
        <fullName evidence="2">DUF1080 domain-containing protein</fullName>
    </submittedName>
</protein>
<dbReference type="Proteomes" id="UP000251402">
    <property type="component" value="Chromosome"/>
</dbReference>
<keyword evidence="3" id="KW-1185">Reference proteome</keyword>
<evidence type="ECO:0000313" key="3">
    <source>
        <dbReference type="Proteomes" id="UP000251402"/>
    </source>
</evidence>
<evidence type="ECO:0000313" key="2">
    <source>
        <dbReference type="EMBL" id="QEM13828.1"/>
    </source>
</evidence>
<organism evidence="2 3">
    <name type="scientific">Mucilaginibacter rubeus</name>
    <dbReference type="NCBI Taxonomy" id="2027860"/>
    <lineage>
        <taxon>Bacteria</taxon>
        <taxon>Pseudomonadati</taxon>
        <taxon>Bacteroidota</taxon>
        <taxon>Sphingobacteriia</taxon>
        <taxon>Sphingobacteriales</taxon>
        <taxon>Sphingobacteriaceae</taxon>
        <taxon>Mucilaginibacter</taxon>
    </lineage>
</organism>
<dbReference type="PROSITE" id="PS51257">
    <property type="entry name" value="PROKAR_LIPOPROTEIN"/>
    <property type="match status" value="1"/>
</dbReference>
<dbReference type="OrthoDB" id="9806233at2"/>
<dbReference type="Pfam" id="PF06439">
    <property type="entry name" value="3keto-disac_hyd"/>
    <property type="match status" value="1"/>
</dbReference>
<accession>A0A5C1I8C4</accession>
<feature type="domain" description="3-keto-alpha-glucoside-1,2-lyase/3-keto-2-hydroxy-glucal hydratase" evidence="1">
    <location>
        <begin position="48"/>
        <end position="253"/>
    </location>
</feature>
<proteinExistence type="predicted"/>
<dbReference type="InterPro" id="IPR010496">
    <property type="entry name" value="AL/BT2_dom"/>
</dbReference>
<reference evidence="2" key="1">
    <citation type="submission" date="2019-08" db="EMBL/GenBank/DDBJ databases">
        <title>Comparative genome analysis confer to the adaptation heavy metal polluted environment.</title>
        <authorList>
            <person name="Li Y."/>
        </authorList>
    </citation>
    <scope>NUCLEOTIDE SEQUENCE [LARGE SCALE GENOMIC DNA]</scope>
    <source>
        <strain evidence="2">P1</strain>
    </source>
</reference>
<dbReference type="Gene3D" id="2.60.120.560">
    <property type="entry name" value="Exo-inulinase, domain 1"/>
    <property type="match status" value="1"/>
</dbReference>
<evidence type="ECO:0000259" key="1">
    <source>
        <dbReference type="Pfam" id="PF06439"/>
    </source>
</evidence>
<dbReference type="GO" id="GO:0016787">
    <property type="term" value="F:hydrolase activity"/>
    <property type="evidence" value="ECO:0007669"/>
    <property type="project" value="InterPro"/>
</dbReference>
<name>A0A5C1I8C4_9SPHI</name>
<dbReference type="KEGG" id="mrub:DEO27_028690"/>
<dbReference type="AlphaFoldDB" id="A0A5C1I8C4"/>